<feature type="domain" description="SIS" evidence="5">
    <location>
        <begin position="138"/>
        <end position="275"/>
    </location>
</feature>
<dbReference type="OrthoDB" id="9814005at2"/>
<dbReference type="InterPro" id="IPR035472">
    <property type="entry name" value="RpiR-like_SIS"/>
</dbReference>
<dbReference type="EMBL" id="QRAN01000010">
    <property type="protein sequence ID" value="RLQ21742.1"/>
    <property type="molecule type" value="Genomic_DNA"/>
</dbReference>
<dbReference type="Gene3D" id="1.10.10.10">
    <property type="entry name" value="Winged helix-like DNA-binding domain superfamily/Winged helix DNA-binding domain"/>
    <property type="match status" value="1"/>
</dbReference>
<dbReference type="Proteomes" id="UP000265509">
    <property type="component" value="Unassembled WGS sequence"/>
</dbReference>
<dbReference type="GO" id="GO:0097367">
    <property type="term" value="F:carbohydrate derivative binding"/>
    <property type="evidence" value="ECO:0007669"/>
    <property type="project" value="InterPro"/>
</dbReference>
<dbReference type="Pfam" id="PF01380">
    <property type="entry name" value="SIS"/>
    <property type="match status" value="1"/>
</dbReference>
<evidence type="ECO:0000259" key="5">
    <source>
        <dbReference type="PROSITE" id="PS51464"/>
    </source>
</evidence>
<dbReference type="SUPFAM" id="SSF53697">
    <property type="entry name" value="SIS domain"/>
    <property type="match status" value="1"/>
</dbReference>
<evidence type="ECO:0000256" key="1">
    <source>
        <dbReference type="ARBA" id="ARBA00023015"/>
    </source>
</evidence>
<evidence type="ECO:0000313" key="6">
    <source>
        <dbReference type="EMBL" id="RLQ21742.1"/>
    </source>
</evidence>
<evidence type="ECO:0000256" key="2">
    <source>
        <dbReference type="ARBA" id="ARBA00023125"/>
    </source>
</evidence>
<sequence>MTTKAPQDYDILRQQMSERYESLSKRLRQIAKFAWDNPTIMAMETTAVIAERAEVQPSALIRFAKAFGYSGFSDMQRIFQAHVTARSASYKERFRKAAEREEISGDSPGGMLKEYCDASRNALEHLQDETDPVALEQAVALLASAEYIYVMGQRRSFPVATYVYYNLTHLDCRAQLLTGMGGMLLEHADSMTANDVLVAISYSPYSEDTAKVVAAAREKGVPVIVLTDSSLNAIARQATVFFDIHDAEVFSFRSLTASMCLAQALTTALATDRADLSSGLPARGKRQR</sequence>
<gene>
    <name evidence="6" type="ORF">DWB85_10655</name>
</gene>
<dbReference type="PROSITE" id="PS51464">
    <property type="entry name" value="SIS"/>
    <property type="match status" value="1"/>
</dbReference>
<evidence type="ECO:0000259" key="4">
    <source>
        <dbReference type="PROSITE" id="PS51071"/>
    </source>
</evidence>
<dbReference type="RefSeq" id="WP_117954329.1">
    <property type="nucleotide sequence ID" value="NZ_QRAN01000010.1"/>
</dbReference>
<dbReference type="InterPro" id="IPR047640">
    <property type="entry name" value="RpiR-like"/>
</dbReference>
<dbReference type="PANTHER" id="PTHR30514">
    <property type="entry name" value="GLUCOKINASE"/>
    <property type="match status" value="1"/>
</dbReference>
<protein>
    <submittedName>
        <fullName evidence="6">SIS domain-containing protein</fullName>
    </submittedName>
</protein>
<dbReference type="Pfam" id="PF01418">
    <property type="entry name" value="HTH_6"/>
    <property type="match status" value="1"/>
</dbReference>
<comment type="caution">
    <text evidence="6">The sequence shown here is derived from an EMBL/GenBank/DDBJ whole genome shotgun (WGS) entry which is preliminary data.</text>
</comment>
<evidence type="ECO:0000256" key="3">
    <source>
        <dbReference type="ARBA" id="ARBA00023163"/>
    </source>
</evidence>
<dbReference type="PROSITE" id="PS51071">
    <property type="entry name" value="HTH_RPIR"/>
    <property type="match status" value="1"/>
</dbReference>
<dbReference type="SUPFAM" id="SSF46689">
    <property type="entry name" value="Homeodomain-like"/>
    <property type="match status" value="1"/>
</dbReference>
<name>A0A3L7E0U5_9GAMM</name>
<dbReference type="InterPro" id="IPR001347">
    <property type="entry name" value="SIS_dom"/>
</dbReference>
<dbReference type="GO" id="GO:0003700">
    <property type="term" value="F:DNA-binding transcription factor activity"/>
    <property type="evidence" value="ECO:0007669"/>
    <property type="project" value="InterPro"/>
</dbReference>
<dbReference type="Gene3D" id="3.40.50.10490">
    <property type="entry name" value="Glucose-6-phosphate isomerase like protein, domain 1"/>
    <property type="match status" value="1"/>
</dbReference>
<keyword evidence="1" id="KW-0805">Transcription regulation</keyword>
<accession>A0A3L7E0U5</accession>
<evidence type="ECO:0000313" key="7">
    <source>
        <dbReference type="Proteomes" id="UP000265509"/>
    </source>
</evidence>
<reference evidence="6 7" key="1">
    <citation type="submission" date="2018-07" db="EMBL/GenBank/DDBJ databases">
        <title>Halioglobus sp. genome submission.</title>
        <authorList>
            <person name="Ye M.-Q."/>
            <person name="Du Z.-J."/>
        </authorList>
    </citation>
    <scope>NUCLEOTIDE SEQUENCE [LARGE SCALE GENOMIC DNA]</scope>
    <source>
        <strain evidence="6 7">U0301</strain>
    </source>
</reference>
<dbReference type="GO" id="GO:0003677">
    <property type="term" value="F:DNA binding"/>
    <property type="evidence" value="ECO:0007669"/>
    <property type="project" value="UniProtKB-KW"/>
</dbReference>
<keyword evidence="3" id="KW-0804">Transcription</keyword>
<dbReference type="CDD" id="cd05013">
    <property type="entry name" value="SIS_RpiR"/>
    <property type="match status" value="1"/>
</dbReference>
<dbReference type="AlphaFoldDB" id="A0A3L7E0U5"/>
<dbReference type="GO" id="GO:1901135">
    <property type="term" value="P:carbohydrate derivative metabolic process"/>
    <property type="evidence" value="ECO:0007669"/>
    <property type="project" value="InterPro"/>
</dbReference>
<dbReference type="InterPro" id="IPR009057">
    <property type="entry name" value="Homeodomain-like_sf"/>
</dbReference>
<keyword evidence="7" id="KW-1185">Reference proteome</keyword>
<dbReference type="PANTHER" id="PTHR30514:SF20">
    <property type="entry name" value="TRANSCRIPTIONAL REGULATOR"/>
    <property type="match status" value="1"/>
</dbReference>
<dbReference type="InterPro" id="IPR036388">
    <property type="entry name" value="WH-like_DNA-bd_sf"/>
</dbReference>
<organism evidence="6 7">
    <name type="scientific">Seongchinamella sediminis</name>
    <dbReference type="NCBI Taxonomy" id="2283635"/>
    <lineage>
        <taxon>Bacteria</taxon>
        <taxon>Pseudomonadati</taxon>
        <taxon>Pseudomonadota</taxon>
        <taxon>Gammaproteobacteria</taxon>
        <taxon>Cellvibrionales</taxon>
        <taxon>Halieaceae</taxon>
        <taxon>Seongchinamella</taxon>
    </lineage>
</organism>
<feature type="domain" description="HTH rpiR-type" evidence="4">
    <location>
        <begin position="10"/>
        <end position="86"/>
    </location>
</feature>
<proteinExistence type="predicted"/>
<dbReference type="InterPro" id="IPR046348">
    <property type="entry name" value="SIS_dom_sf"/>
</dbReference>
<dbReference type="InterPro" id="IPR000281">
    <property type="entry name" value="HTH_RpiR"/>
</dbReference>
<keyword evidence="2" id="KW-0238">DNA-binding</keyword>